<evidence type="ECO:0000256" key="7">
    <source>
        <dbReference type="PROSITE-ProRule" id="PRU00134"/>
    </source>
</evidence>
<evidence type="ECO:0000313" key="10">
    <source>
        <dbReference type="EMBL" id="KAK3248885.1"/>
    </source>
</evidence>
<dbReference type="SMART" id="SM00248">
    <property type="entry name" value="ANK"/>
    <property type="match status" value="4"/>
</dbReference>
<dbReference type="EMBL" id="LGRX02027750">
    <property type="protein sequence ID" value="KAK3248885.1"/>
    <property type="molecule type" value="Genomic_DNA"/>
</dbReference>
<dbReference type="InterPro" id="IPR036770">
    <property type="entry name" value="Ankyrin_rpt-contain_sf"/>
</dbReference>
<evidence type="ECO:0000313" key="11">
    <source>
        <dbReference type="EMBL" id="KAK3249240.1"/>
    </source>
</evidence>
<feature type="domain" description="MYND-type" evidence="9">
    <location>
        <begin position="229"/>
        <end position="274"/>
    </location>
</feature>
<evidence type="ECO:0000256" key="1">
    <source>
        <dbReference type="ARBA" id="ARBA00022723"/>
    </source>
</evidence>
<evidence type="ECO:0000313" key="12">
    <source>
        <dbReference type="Proteomes" id="UP001190700"/>
    </source>
</evidence>
<proteinExistence type="predicted"/>
<evidence type="ECO:0000256" key="4">
    <source>
        <dbReference type="ARBA" id="ARBA00022833"/>
    </source>
</evidence>
<reference evidence="10 12" key="1">
    <citation type="journal article" date="2015" name="Genome Biol. Evol.">
        <title>Comparative Genomics of a Bacterivorous Green Alga Reveals Evolutionary Causalities and Consequences of Phago-Mixotrophic Mode of Nutrition.</title>
        <authorList>
            <person name="Burns J.A."/>
            <person name="Paasch A."/>
            <person name="Narechania A."/>
            <person name="Kim E."/>
        </authorList>
    </citation>
    <scope>NUCLEOTIDE SEQUENCE [LARGE SCALE GENOMIC DNA]</scope>
    <source>
        <strain evidence="10">PLY_AMNH</strain>
    </source>
</reference>
<dbReference type="AlphaFoldDB" id="A0AAE0C7C1"/>
<dbReference type="SUPFAM" id="SSF144232">
    <property type="entry name" value="HIT/MYND zinc finger-like"/>
    <property type="match status" value="1"/>
</dbReference>
<sequence>MSYQAETSVSAKKCPKATNKMSHADSEHESMLALVKMYPMFLKYENEQTKFLKYENGYTILHAFASLGKLVQVKAILGVAPDYLLNERNKEGCTALQVAKENGHVEVVAFLRDEVERRAMRVRWKDEIDKGLEWKDEATGVNVLHIAAGTGQLEMVKFLIERGPTDLIEETIATGHHTALRVASIRGHDEVVDYLLEQRGEICLKALRTRRIRGMLAAWRRFATIRAYCGGCLRLVTRSDGELPRKLCGACRLVAYCSEACQRRDWKSQHRHQCGHRLALLD</sequence>
<dbReference type="Proteomes" id="UP001190700">
    <property type="component" value="Unassembled WGS sequence"/>
</dbReference>
<evidence type="ECO:0000256" key="6">
    <source>
        <dbReference type="PROSITE-ProRule" id="PRU00023"/>
    </source>
</evidence>
<comment type="caution">
    <text evidence="10">The sequence shown here is derived from an EMBL/GenBank/DDBJ whole genome shotgun (WGS) entry which is preliminary data.</text>
</comment>
<dbReference type="InterPro" id="IPR002893">
    <property type="entry name" value="Znf_MYND"/>
</dbReference>
<dbReference type="Gene3D" id="1.25.40.20">
    <property type="entry name" value="Ankyrin repeat-containing domain"/>
    <property type="match status" value="1"/>
</dbReference>
<dbReference type="SUPFAM" id="SSF48403">
    <property type="entry name" value="Ankyrin repeat"/>
    <property type="match status" value="1"/>
</dbReference>
<reference evidence="10" key="2">
    <citation type="submission" date="2023-06" db="EMBL/GenBank/DDBJ databases">
        <title>Long-read-based genome assembly of the green algal bacterivore Cymbomonas tetramitiformis.</title>
        <authorList>
            <person name="Gyaltshen Y."/>
            <person name="Rozenberg A."/>
            <person name="Paasch A."/>
            <person name="Burns J.A."/>
            <person name="Warring S."/>
            <person name="Larson R."/>
            <person name="Maurer-Alcala X."/>
            <person name="Dacks J."/>
            <person name="Kim E."/>
        </authorList>
    </citation>
    <scope>NUCLEOTIDE SEQUENCE</scope>
    <source>
        <strain evidence="10">PLY_AMNH</strain>
    </source>
</reference>
<keyword evidence="2" id="KW-0677">Repeat</keyword>
<dbReference type="InterPro" id="IPR002110">
    <property type="entry name" value="Ankyrin_rpt"/>
</dbReference>
<dbReference type="PROSITE" id="PS50865">
    <property type="entry name" value="ZF_MYND_2"/>
    <property type="match status" value="1"/>
</dbReference>
<dbReference type="PANTHER" id="PTHR24123">
    <property type="entry name" value="ANKYRIN REPEAT-CONTAINING"/>
    <property type="match status" value="1"/>
</dbReference>
<keyword evidence="1" id="KW-0479">Metal-binding</keyword>
<name>A0AAE0C7C1_9CHLO</name>
<organism evidence="10 12">
    <name type="scientific">Cymbomonas tetramitiformis</name>
    <dbReference type="NCBI Taxonomy" id="36881"/>
    <lineage>
        <taxon>Eukaryota</taxon>
        <taxon>Viridiplantae</taxon>
        <taxon>Chlorophyta</taxon>
        <taxon>Pyramimonadophyceae</taxon>
        <taxon>Pyramimonadales</taxon>
        <taxon>Pyramimonadaceae</taxon>
        <taxon>Cymbomonas</taxon>
    </lineage>
</organism>
<dbReference type="Pfam" id="PF12796">
    <property type="entry name" value="Ank_2"/>
    <property type="match status" value="2"/>
</dbReference>
<dbReference type="PANTHER" id="PTHR24123:SF33">
    <property type="entry name" value="PROTEIN HOS4"/>
    <property type="match status" value="1"/>
</dbReference>
<dbReference type="PROSITE" id="PS50297">
    <property type="entry name" value="ANK_REP_REGION"/>
    <property type="match status" value="1"/>
</dbReference>
<dbReference type="PROSITE" id="PS50088">
    <property type="entry name" value="ANK_REPEAT"/>
    <property type="match status" value="1"/>
</dbReference>
<dbReference type="PROSITE" id="PS01360">
    <property type="entry name" value="ZF_MYND_1"/>
    <property type="match status" value="1"/>
</dbReference>
<feature type="compositionally biased region" description="Polar residues" evidence="8">
    <location>
        <begin position="1"/>
        <end position="10"/>
    </location>
</feature>
<keyword evidence="5 6" id="KW-0040">ANK repeat</keyword>
<evidence type="ECO:0000256" key="2">
    <source>
        <dbReference type="ARBA" id="ARBA00022737"/>
    </source>
</evidence>
<evidence type="ECO:0000256" key="5">
    <source>
        <dbReference type="ARBA" id="ARBA00023043"/>
    </source>
</evidence>
<keyword evidence="4" id="KW-0862">Zinc</keyword>
<evidence type="ECO:0000259" key="9">
    <source>
        <dbReference type="PROSITE" id="PS50865"/>
    </source>
</evidence>
<gene>
    <name evidence="11" type="ORF">CYMTET_41316</name>
    <name evidence="10" type="ORF">CYMTET_41671</name>
</gene>
<feature type="region of interest" description="Disordered" evidence="8">
    <location>
        <begin position="1"/>
        <end position="22"/>
    </location>
</feature>
<feature type="repeat" description="ANK" evidence="6">
    <location>
        <begin position="139"/>
        <end position="163"/>
    </location>
</feature>
<dbReference type="Gene3D" id="6.10.140.2220">
    <property type="match status" value="1"/>
</dbReference>
<accession>A0AAE0C7C1</accession>
<protein>
    <recommendedName>
        <fullName evidence="9">MYND-type domain-containing protein</fullName>
    </recommendedName>
</protein>
<keyword evidence="12" id="KW-1185">Reference proteome</keyword>
<dbReference type="InterPro" id="IPR051165">
    <property type="entry name" value="Multifunctional_ANK_Repeat"/>
</dbReference>
<dbReference type="Pfam" id="PF01753">
    <property type="entry name" value="zf-MYND"/>
    <property type="match status" value="1"/>
</dbReference>
<dbReference type="EMBL" id="LGRX02027503">
    <property type="protein sequence ID" value="KAK3249240.1"/>
    <property type="molecule type" value="Genomic_DNA"/>
</dbReference>
<evidence type="ECO:0000256" key="8">
    <source>
        <dbReference type="SAM" id="MobiDB-lite"/>
    </source>
</evidence>
<evidence type="ECO:0000256" key="3">
    <source>
        <dbReference type="ARBA" id="ARBA00022771"/>
    </source>
</evidence>
<dbReference type="GO" id="GO:0008270">
    <property type="term" value="F:zinc ion binding"/>
    <property type="evidence" value="ECO:0007669"/>
    <property type="project" value="UniProtKB-KW"/>
</dbReference>
<keyword evidence="3 7" id="KW-0863">Zinc-finger</keyword>